<feature type="compositionally biased region" description="Low complexity" evidence="1">
    <location>
        <begin position="407"/>
        <end position="419"/>
    </location>
</feature>
<dbReference type="Proteomes" id="UP000271464">
    <property type="component" value="Unassembled WGS sequence"/>
</dbReference>
<sequence>MGFWAWLRNGAPSFEGVVPNDTTENPESVGLDFNPGDPDGVVLEGEETYSRSLAFPVPSPWSGWPSQWDTPLWGTAGGFNGAHGLSRLVDTAWSCIDLNASILAAMPAYRLQSGRIVEPMSWMTNPDPDIYSSWFEFAKQLFWDYLMGEVFVLPVSHYADGSVRTFRVVPPWLINVELRGGRREYMLGSEDVTGEILHIRYQSSTVDAHGHGPLEAAGARVVASGLLQRYVHQLVETGGVPHYWLHHEKRLEKDQADDLLYQWVQSRERHPGHPGVLSGAVTLESMPSPSAKDMALLELSQWTESRIAVALGVPPPLVGLPSGGDSLTYKNQEDIYEFHDRSSLRPKATAVMQALSAWALPRGQSAELNRDEYSRPGLKERAEAYQILHAMGVITTEQIQAAERLHSSGTASSLAGGTADETAPPDMSLTGGDDT</sequence>
<proteinExistence type="predicted"/>
<accession>A0ABY6RSH9</accession>
<dbReference type="Pfam" id="PF04860">
    <property type="entry name" value="Phage_portal"/>
    <property type="match status" value="1"/>
</dbReference>
<protein>
    <recommendedName>
        <fullName evidence="4">Phage portal protein</fullName>
    </recommendedName>
</protein>
<reference evidence="2 3" key="1">
    <citation type="submission" date="2018-09" db="EMBL/GenBank/DDBJ databases">
        <authorList>
            <person name="Tagini F."/>
        </authorList>
    </citation>
    <scope>NUCLEOTIDE SEQUENCE [LARGE SCALE GENOMIC DNA]</scope>
    <source>
        <strain evidence="2 3">MK4</strain>
    </source>
</reference>
<dbReference type="RefSeq" id="WP_122526663.1">
    <property type="nucleotide sequence ID" value="NZ_UPHK01000096.1"/>
</dbReference>
<feature type="region of interest" description="Disordered" evidence="1">
    <location>
        <begin position="404"/>
        <end position="435"/>
    </location>
</feature>
<evidence type="ECO:0008006" key="4">
    <source>
        <dbReference type="Google" id="ProtNLM"/>
    </source>
</evidence>
<dbReference type="EMBL" id="UPHM01000169">
    <property type="protein sequence ID" value="VBA32986.1"/>
    <property type="molecule type" value="Genomic_DNA"/>
</dbReference>
<dbReference type="InterPro" id="IPR006944">
    <property type="entry name" value="Phage/GTA_portal"/>
</dbReference>
<evidence type="ECO:0000313" key="2">
    <source>
        <dbReference type="EMBL" id="VBA32986.1"/>
    </source>
</evidence>
<gene>
    <name evidence="2" type="ORF">LAUMK4_05841</name>
</gene>
<evidence type="ECO:0000313" key="3">
    <source>
        <dbReference type="Proteomes" id="UP000271464"/>
    </source>
</evidence>
<name>A0ABY6RSH9_9MYCO</name>
<evidence type="ECO:0000256" key="1">
    <source>
        <dbReference type="SAM" id="MobiDB-lite"/>
    </source>
</evidence>
<comment type="caution">
    <text evidence="2">The sequence shown here is derived from an EMBL/GenBank/DDBJ whole genome shotgun (WGS) entry which is preliminary data.</text>
</comment>
<keyword evidence="3" id="KW-1185">Reference proteome</keyword>
<organism evidence="2 3">
    <name type="scientific">Mycobacterium persicum</name>
    <dbReference type="NCBI Taxonomy" id="1487726"/>
    <lineage>
        <taxon>Bacteria</taxon>
        <taxon>Bacillati</taxon>
        <taxon>Actinomycetota</taxon>
        <taxon>Actinomycetes</taxon>
        <taxon>Mycobacteriales</taxon>
        <taxon>Mycobacteriaceae</taxon>
        <taxon>Mycobacterium</taxon>
    </lineage>
</organism>